<gene>
    <name evidence="1" type="ORF">MSG28_003534</name>
</gene>
<accession>A0ACC0KGH0</accession>
<protein>
    <submittedName>
        <fullName evidence="1">Uncharacterized protein</fullName>
    </submittedName>
</protein>
<sequence>MAPASDVPCTHSGAEASDRGACHERHGATAHRNAPVEKMRGTAGPPGERGKELLDYIMSAFPLLHTLVPLSNKTKRRVYAGPSDPTQRAGEGERNCRATRRKGCPRHTFRCGSGECLPEYEFCNAIVSCKDASDEPPHLCNEQSRLPSTSANALKIVSVSDIKMNYNYSQCTNFDTGTTVKLKEEVIVVSCASIPYKKIKSRNILYEDAYIILKKIKMGTSSGAAGPKNWNVLILGMDTMSRARFLSSMPKTASYFNQNGWLDYRGYQKVGYNTFPNLMAFLTGKNMTTVYRKCSKTMDNCNDEIIWSKFQNSGYVTAYGEDFLRLPDTFYRYNGFKIPPTNHYMRPLFLTGETRKGNLRRLTTPYDLHVTLRNILQLSSGSLMEGECEACPQCTGLFYETMGHRTCARAGVHEKWCSCHNLVSVSQQEYGAAYSIELAVSFIQNITKAVGDNTFPNLMAALSGYDQSTIKEHCRKSIHLCQIIWKRLRKFKKPFIMRHEYKFPLLIFGVTGFVILVMYYWIRSPAVSPELHYIRHTSLEVRPTTSAEEFYIIGTPMRHADKKTKRLNCDKRAVFLKKIDGNSVQASINTGVMKKYLRKSARFECCYRFFQRSTQPGHEHTKLKFTSCQRLNITGAKIILETDFINVRCFEYDARNSSRSRPVVYEDVFAFTKRIDVTSRKPEHTNCTDSYNVLMLGIDSMSLPRFVQTMPITTNFLYKNFDLCFRGYHKVADNTFPNLMAALSGHSMQTITEKCRDKMDQCNDLIMWSKFRQNGYVTAYGEDFLRLPDTFSKRYVFNRTPTDHYIRPLFLKGETELNKTILCNGKATAGQQLLNYAADFVTTYRYDRFFGLFWINSFSHNENSRPQDADRLLENFFNKITYTGIFENTFVIFFSDHGIRFGKHRVNLESYYDERLPFLFILPPTKFREKHWGEYKALAMNQFRLITPYDLFNTLVNINRFSSCKNLTTSSVANACPNCQSLFSPVNRSRRCQDVAIHDKWCSCHKLYPLDPQAQDTGGMKSVMIAVYQIQKIIKSIKTKRCWSCMKISLQRVIRVHFYYDKSSKKSPYYVVAFTTTPGNMSYEATVKDSKLIGPLSVISAYRGLGSCTTDINTRSRLYCICQRDKQSSPSSGQKNGSNHEVTIVLFSRTFYKAKSLEEFPQHMKECLQKDYRGRFYEDFYSVQRVARTKKTSVAGLEGLRRSPPSSITYHRKMSDPDIHHSLGDILSTGRVDWKSLTIPACLPITTDYFPDKRSLQNDYLVSDYNLLPDDVNADFAQNRAIYKEPLTTMEVFKELVSHRLAQALKYWRFRTLLLPLNNPATKQILEDETTHCDIYPTPTRQDLDQLTDGFLKMTESYFNKVKRPNKQRMAGGAGADDALTRRRHSTSILNRSAQKMLLEKYICHASGNTTKRFVVGYYMYHILPQKKDKDPADYVRPLGDLQSFENEWMEVEVLGPRSPLIPLESSTGAMDISGCSPQTDLTGVPAFLCDNIDPNYMQNDSDNDSFPEETWLERLFLFQEAIVGRFGFIKCTVESTSHAAGVGDHLYVHVTGNMFILIITTVKSEQKALRNRPANKPLNASSYQQLRELSELNIRQNKKSIPQWVYNTGEEVASLQAIRNQELDC</sequence>
<dbReference type="EMBL" id="CM046105">
    <property type="protein sequence ID" value="KAI8435166.1"/>
    <property type="molecule type" value="Genomic_DNA"/>
</dbReference>
<organism evidence="1 2">
    <name type="scientific">Choristoneura fumiferana</name>
    <name type="common">Spruce budworm moth</name>
    <name type="synonym">Archips fumiferana</name>
    <dbReference type="NCBI Taxonomy" id="7141"/>
    <lineage>
        <taxon>Eukaryota</taxon>
        <taxon>Metazoa</taxon>
        <taxon>Ecdysozoa</taxon>
        <taxon>Arthropoda</taxon>
        <taxon>Hexapoda</taxon>
        <taxon>Insecta</taxon>
        <taxon>Pterygota</taxon>
        <taxon>Neoptera</taxon>
        <taxon>Endopterygota</taxon>
        <taxon>Lepidoptera</taxon>
        <taxon>Glossata</taxon>
        <taxon>Ditrysia</taxon>
        <taxon>Tortricoidea</taxon>
        <taxon>Tortricidae</taxon>
        <taxon>Tortricinae</taxon>
        <taxon>Choristoneura</taxon>
    </lineage>
</organism>
<proteinExistence type="predicted"/>
<keyword evidence="2" id="KW-1185">Reference proteome</keyword>
<reference evidence="1 2" key="1">
    <citation type="journal article" date="2022" name="Genome Biol. Evol.">
        <title>The Spruce Budworm Genome: Reconstructing the Evolutionary History of Antifreeze Proteins.</title>
        <authorList>
            <person name="Beliveau C."/>
            <person name="Gagne P."/>
            <person name="Picq S."/>
            <person name="Vernygora O."/>
            <person name="Keeling C.I."/>
            <person name="Pinkney K."/>
            <person name="Doucet D."/>
            <person name="Wen F."/>
            <person name="Johnston J.S."/>
            <person name="Maaroufi H."/>
            <person name="Boyle B."/>
            <person name="Laroche J."/>
            <person name="Dewar K."/>
            <person name="Juretic N."/>
            <person name="Blackburn G."/>
            <person name="Nisole A."/>
            <person name="Brunet B."/>
            <person name="Brandao M."/>
            <person name="Lumley L."/>
            <person name="Duan J."/>
            <person name="Quan G."/>
            <person name="Lucarotti C.J."/>
            <person name="Roe A.D."/>
            <person name="Sperling F.A.H."/>
            <person name="Levesque R.C."/>
            <person name="Cusson M."/>
        </authorList>
    </citation>
    <scope>NUCLEOTIDE SEQUENCE [LARGE SCALE GENOMIC DNA]</scope>
    <source>
        <strain evidence="1">Glfc:IPQL:Cfum</strain>
    </source>
</reference>
<name>A0ACC0KGH0_CHOFU</name>
<evidence type="ECO:0000313" key="1">
    <source>
        <dbReference type="EMBL" id="KAI8435166.1"/>
    </source>
</evidence>
<dbReference type="Proteomes" id="UP001064048">
    <property type="component" value="Chromosome 5"/>
</dbReference>
<evidence type="ECO:0000313" key="2">
    <source>
        <dbReference type="Proteomes" id="UP001064048"/>
    </source>
</evidence>
<comment type="caution">
    <text evidence="1">The sequence shown here is derived from an EMBL/GenBank/DDBJ whole genome shotgun (WGS) entry which is preliminary data.</text>
</comment>